<keyword evidence="8" id="KW-1185">Reference proteome</keyword>
<dbReference type="Gene3D" id="3.40.50.2300">
    <property type="match status" value="1"/>
</dbReference>
<protein>
    <submittedName>
        <fullName evidence="7">Uncharacterized protein</fullName>
    </submittedName>
</protein>
<dbReference type="Pfam" id="PF00954">
    <property type="entry name" value="S_locus_glycop"/>
    <property type="match status" value="1"/>
</dbReference>
<feature type="signal peptide" evidence="4">
    <location>
        <begin position="1"/>
        <end position="21"/>
    </location>
</feature>
<accession>A0A7J7LJM5</accession>
<dbReference type="FunFam" id="2.90.10.10:FF:000001">
    <property type="entry name" value="G-type lectin S-receptor-like serine/threonine-protein kinase"/>
    <property type="match status" value="1"/>
</dbReference>
<dbReference type="InterPro" id="IPR000858">
    <property type="entry name" value="S_locus_glycoprot_dom"/>
</dbReference>
<keyword evidence="3" id="KW-0597">Phosphoprotein</keyword>
<dbReference type="Pfam" id="PF01453">
    <property type="entry name" value="B_lectin"/>
    <property type="match status" value="1"/>
</dbReference>
<dbReference type="PROSITE" id="PS50927">
    <property type="entry name" value="BULB_LECTIN"/>
    <property type="match status" value="1"/>
</dbReference>
<feature type="chain" id="PRO_5029690035" evidence="4">
    <location>
        <begin position="22"/>
        <end position="413"/>
    </location>
</feature>
<dbReference type="Gene3D" id="2.90.10.10">
    <property type="entry name" value="Bulb-type lectin domain"/>
    <property type="match status" value="1"/>
</dbReference>
<dbReference type="GO" id="GO:0000160">
    <property type="term" value="P:phosphorelay signal transduction system"/>
    <property type="evidence" value="ECO:0007669"/>
    <property type="project" value="InterPro"/>
</dbReference>
<evidence type="ECO:0000259" key="5">
    <source>
        <dbReference type="PROSITE" id="PS50110"/>
    </source>
</evidence>
<feature type="domain" description="Response regulatory" evidence="5">
    <location>
        <begin position="306"/>
        <end position="413"/>
    </location>
</feature>
<dbReference type="SUPFAM" id="SSF52172">
    <property type="entry name" value="CheY-like"/>
    <property type="match status" value="1"/>
</dbReference>
<evidence type="ECO:0000256" key="2">
    <source>
        <dbReference type="ARBA" id="ARBA00023157"/>
    </source>
</evidence>
<evidence type="ECO:0000256" key="3">
    <source>
        <dbReference type="PROSITE-ProRule" id="PRU00169"/>
    </source>
</evidence>
<feature type="domain" description="Bulb-type lectin" evidence="6">
    <location>
        <begin position="22"/>
        <end position="144"/>
    </location>
</feature>
<gene>
    <name evidence="7" type="ORF">GIB67_025423</name>
</gene>
<dbReference type="GO" id="GO:0048544">
    <property type="term" value="P:recognition of pollen"/>
    <property type="evidence" value="ECO:0007669"/>
    <property type="project" value="InterPro"/>
</dbReference>
<dbReference type="Proteomes" id="UP000541444">
    <property type="component" value="Unassembled WGS sequence"/>
</dbReference>
<evidence type="ECO:0000259" key="6">
    <source>
        <dbReference type="PROSITE" id="PS50927"/>
    </source>
</evidence>
<dbReference type="CDD" id="cd17584">
    <property type="entry name" value="REC_typeB_ARR-like"/>
    <property type="match status" value="1"/>
</dbReference>
<organism evidence="7 8">
    <name type="scientific">Kingdonia uniflora</name>
    <dbReference type="NCBI Taxonomy" id="39325"/>
    <lineage>
        <taxon>Eukaryota</taxon>
        <taxon>Viridiplantae</taxon>
        <taxon>Streptophyta</taxon>
        <taxon>Embryophyta</taxon>
        <taxon>Tracheophyta</taxon>
        <taxon>Spermatophyta</taxon>
        <taxon>Magnoliopsida</taxon>
        <taxon>Ranunculales</taxon>
        <taxon>Circaeasteraceae</taxon>
        <taxon>Kingdonia</taxon>
    </lineage>
</organism>
<dbReference type="Pfam" id="PF00072">
    <property type="entry name" value="Response_reg"/>
    <property type="match status" value="1"/>
</dbReference>
<evidence type="ECO:0000313" key="8">
    <source>
        <dbReference type="Proteomes" id="UP000541444"/>
    </source>
</evidence>
<dbReference type="SMART" id="SM00108">
    <property type="entry name" value="B_lectin"/>
    <property type="match status" value="1"/>
</dbReference>
<dbReference type="OrthoDB" id="4062651at2759"/>
<evidence type="ECO:0000256" key="1">
    <source>
        <dbReference type="ARBA" id="ARBA00022729"/>
    </source>
</evidence>
<dbReference type="SUPFAM" id="SSF51110">
    <property type="entry name" value="alpha-D-mannose-specific plant lectins"/>
    <property type="match status" value="1"/>
</dbReference>
<dbReference type="PANTHER" id="PTHR32444">
    <property type="entry name" value="BULB-TYPE LECTIN DOMAIN-CONTAINING PROTEIN"/>
    <property type="match status" value="1"/>
</dbReference>
<reference evidence="7 8" key="1">
    <citation type="journal article" date="2020" name="IScience">
        <title>Genome Sequencing of the Endangered Kingdonia uniflora (Circaeasteraceae, Ranunculales) Reveals Potential Mechanisms of Evolutionary Specialization.</title>
        <authorList>
            <person name="Sun Y."/>
            <person name="Deng T."/>
            <person name="Zhang A."/>
            <person name="Moore M.J."/>
            <person name="Landis J.B."/>
            <person name="Lin N."/>
            <person name="Zhang H."/>
            <person name="Zhang X."/>
            <person name="Huang J."/>
            <person name="Zhang X."/>
            <person name="Sun H."/>
            <person name="Wang H."/>
        </authorList>
    </citation>
    <scope>NUCLEOTIDE SEQUENCE [LARGE SCALE GENOMIC DNA]</scope>
    <source>
        <strain evidence="7">TB1705</strain>
        <tissue evidence="7">Leaf</tissue>
    </source>
</reference>
<dbReference type="PANTHER" id="PTHR32444:SF247">
    <property type="entry name" value="OS01G0958200 PROTEIN"/>
    <property type="match status" value="1"/>
</dbReference>
<feature type="modified residue" description="4-aspartylphosphate" evidence="3">
    <location>
        <position position="357"/>
    </location>
</feature>
<keyword evidence="1 4" id="KW-0732">Signal</keyword>
<evidence type="ECO:0000313" key="7">
    <source>
        <dbReference type="EMBL" id="KAF6142866.1"/>
    </source>
</evidence>
<dbReference type="InterPro" id="IPR001480">
    <property type="entry name" value="Bulb-type_lectin_dom"/>
</dbReference>
<dbReference type="InterPro" id="IPR011006">
    <property type="entry name" value="CheY-like_superfamily"/>
</dbReference>
<dbReference type="InterPro" id="IPR001789">
    <property type="entry name" value="Sig_transdc_resp-reg_receiver"/>
</dbReference>
<comment type="caution">
    <text evidence="7">The sequence shown here is derived from an EMBL/GenBank/DDBJ whole genome shotgun (WGS) entry which is preliminary data.</text>
</comment>
<name>A0A7J7LJM5_9MAGN</name>
<dbReference type="AlphaFoldDB" id="A0A7J7LJM5"/>
<dbReference type="SMART" id="SM00448">
    <property type="entry name" value="REC"/>
    <property type="match status" value="1"/>
</dbReference>
<sequence length="413" mass="46803">MLCQHYLQILFLSFKIHVLLASNAISTGQSLTGNQTITSEGGIFELGFFKPGKSLNYYLGIWYKQIPVQTVVWVANRDNPVFNTFAVLKLSEDGNLVLLNELKIPVWSTNTSSSSSSSKVALFLGTGNFVLRDGPNSSTSIWQSFEHPTDTWLPHGRIGMSKITGEFQVLSPWKNLEDPSPGKYTVEVDPDGSSRYHLVWSKSQIYWTRRFWNGKTFANAPDMAKENLNKFDYVSNEKENYFTYTAEDSFALSRYVIDASGSIKQFIWLNSSQEWLLIWSRPSDLCDAYSIAVARSSDDRFPEGLRVLVIDDDPTCLLIAKVGLKKFGYNVTTTRDPYVALEFLRNNNMNYDIVITDFHMPQMDGFKLMEIIGLEMNIPVIMMPSSGDKNTIMKGVKHGACDYLMKPIILKEL</sequence>
<keyword evidence="2" id="KW-1015">Disulfide bond</keyword>
<dbReference type="PROSITE" id="PS50110">
    <property type="entry name" value="RESPONSE_REGULATORY"/>
    <property type="match status" value="1"/>
</dbReference>
<dbReference type="EMBL" id="JACGCM010002237">
    <property type="protein sequence ID" value="KAF6142866.1"/>
    <property type="molecule type" value="Genomic_DNA"/>
</dbReference>
<dbReference type="CDD" id="cd00028">
    <property type="entry name" value="B_lectin"/>
    <property type="match status" value="1"/>
</dbReference>
<proteinExistence type="predicted"/>
<dbReference type="InterPro" id="IPR036426">
    <property type="entry name" value="Bulb-type_lectin_dom_sf"/>
</dbReference>
<evidence type="ECO:0000256" key="4">
    <source>
        <dbReference type="SAM" id="SignalP"/>
    </source>
</evidence>